<evidence type="ECO:0000313" key="1">
    <source>
        <dbReference type="EMBL" id="KAK4336555.1"/>
    </source>
</evidence>
<dbReference type="EMBL" id="JAVYJV010000126">
    <property type="protein sequence ID" value="KAK4336555.1"/>
    <property type="molecule type" value="Genomic_DNA"/>
</dbReference>
<protein>
    <submittedName>
        <fullName evidence="1">Uncharacterized protein</fullName>
    </submittedName>
</protein>
<dbReference type="Proteomes" id="UP001291623">
    <property type="component" value="Unassembled WGS sequence"/>
</dbReference>
<keyword evidence="2" id="KW-1185">Reference proteome</keyword>
<reference evidence="1" key="1">
    <citation type="submission" date="2023-12" db="EMBL/GenBank/DDBJ databases">
        <title>Genome assembly of Anisodus tanguticus.</title>
        <authorList>
            <person name="Wang Y.-J."/>
        </authorList>
    </citation>
    <scope>NUCLEOTIDE SEQUENCE</scope>
    <source>
        <strain evidence="1">KB-2021</strain>
        <tissue evidence="1">Leaf</tissue>
    </source>
</reference>
<evidence type="ECO:0000313" key="2">
    <source>
        <dbReference type="Proteomes" id="UP001291623"/>
    </source>
</evidence>
<sequence>MINGKSFPISSMHQRGLSLNRASRENDDNLDLFSKIAWDRFGFPKGKRSMPNARPRKVTEQFLCNGGESMIKKAVENNNYEEQESGVFKINLAAGVRNQEFFRLKKS</sequence>
<dbReference type="AlphaFoldDB" id="A0AAE1QNC0"/>
<accession>A0AAE1QNC0</accession>
<organism evidence="1 2">
    <name type="scientific">Anisodus tanguticus</name>
    <dbReference type="NCBI Taxonomy" id="243964"/>
    <lineage>
        <taxon>Eukaryota</taxon>
        <taxon>Viridiplantae</taxon>
        <taxon>Streptophyta</taxon>
        <taxon>Embryophyta</taxon>
        <taxon>Tracheophyta</taxon>
        <taxon>Spermatophyta</taxon>
        <taxon>Magnoliopsida</taxon>
        <taxon>eudicotyledons</taxon>
        <taxon>Gunneridae</taxon>
        <taxon>Pentapetalae</taxon>
        <taxon>asterids</taxon>
        <taxon>lamiids</taxon>
        <taxon>Solanales</taxon>
        <taxon>Solanaceae</taxon>
        <taxon>Solanoideae</taxon>
        <taxon>Hyoscyameae</taxon>
        <taxon>Anisodus</taxon>
    </lineage>
</organism>
<comment type="caution">
    <text evidence="1">The sequence shown here is derived from an EMBL/GenBank/DDBJ whole genome shotgun (WGS) entry which is preliminary data.</text>
</comment>
<name>A0AAE1QNC0_9SOLA</name>
<proteinExistence type="predicted"/>
<gene>
    <name evidence="1" type="ORF">RND71_044229</name>
</gene>